<evidence type="ECO:0000313" key="3">
    <source>
        <dbReference type="Proteomes" id="UP000184184"/>
    </source>
</evidence>
<evidence type="ECO:0000313" key="2">
    <source>
        <dbReference type="EMBL" id="SHM57178.1"/>
    </source>
</evidence>
<dbReference type="AlphaFoldDB" id="A0A1M7JVZ9"/>
<dbReference type="Proteomes" id="UP000184184">
    <property type="component" value="Unassembled WGS sequence"/>
</dbReference>
<keyword evidence="3" id="KW-1185">Reference proteome</keyword>
<evidence type="ECO:0008006" key="4">
    <source>
        <dbReference type="Google" id="ProtNLM"/>
    </source>
</evidence>
<dbReference type="PANTHER" id="PTHR41317">
    <property type="entry name" value="PD-(D_E)XK NUCLEASE FAMILY TRANSPOSASE"/>
    <property type="match status" value="1"/>
</dbReference>
<gene>
    <name evidence="2" type="ORF">SAMN05216179_0491</name>
</gene>
<protein>
    <recommendedName>
        <fullName evidence="4">Rpn family recombination-promoting nuclease/putative transposase</fullName>
    </recommendedName>
</protein>
<dbReference type="Pfam" id="PF12784">
    <property type="entry name" value="PDDEXK_2"/>
    <property type="match status" value="1"/>
</dbReference>
<dbReference type="EMBL" id="FRCZ01000001">
    <property type="protein sequence ID" value="SHM57178.1"/>
    <property type="molecule type" value="Genomic_DNA"/>
</dbReference>
<sequence>MEMKAKLLKRVSLDRLMDLKIDYAFKQLFGTEKNKAITVVFLNAVLQRTGHESIKNISFHNNENAGEYRDDKQSRLDILAVTNNEEQINIEIQFTNKYDMIKRSIYYWSGVYRMPLKKKMGYKQLHPVIAINIMNFNLFPQTTKFHTSYHLYEDKDFFRLTDVMEFHFLEMPKLIYDWKMQRLDPWNDLLARWMLLLGIVDHRKGKVYEEIFHELEEIAMKDDTLKNAIQGWDVLSATREELLAYEARLKFVMDEEAAKVEAELREKEALQEGKEKGLKEGIKEGREIGREIGRKIGREEGREEGRTQERNALIVRMLEQGLALEQIANIAGTSVEEVKNLRNELA</sequence>
<keyword evidence="1" id="KW-0175">Coiled coil</keyword>
<dbReference type="PANTHER" id="PTHR41317:SF1">
    <property type="entry name" value="PD-(D_E)XK NUCLEASE FAMILY TRANSPOSASE"/>
    <property type="match status" value="1"/>
</dbReference>
<feature type="coiled-coil region" evidence="1">
    <location>
        <begin position="235"/>
        <end position="273"/>
    </location>
</feature>
<dbReference type="STRING" id="1027249.SAMN05216179_0491"/>
<reference evidence="2 3" key="1">
    <citation type="submission" date="2016-11" db="EMBL/GenBank/DDBJ databases">
        <authorList>
            <person name="Jaros S."/>
            <person name="Januszkiewicz K."/>
            <person name="Wedrychowicz H."/>
        </authorList>
    </citation>
    <scope>NUCLEOTIDE SEQUENCE [LARGE SCALE GENOMIC DNA]</scope>
    <source>
        <strain evidence="2 3">CGMCC 1.10681</strain>
    </source>
</reference>
<dbReference type="OrthoDB" id="1097360at2"/>
<proteinExistence type="predicted"/>
<dbReference type="NCBIfam" id="TIGR01784">
    <property type="entry name" value="T_den_put_tspse"/>
    <property type="match status" value="1"/>
</dbReference>
<dbReference type="InterPro" id="IPR010106">
    <property type="entry name" value="RpnA"/>
</dbReference>
<accession>A0A1M7JVZ9</accession>
<evidence type="ECO:0000256" key="1">
    <source>
        <dbReference type="SAM" id="Coils"/>
    </source>
</evidence>
<name>A0A1M7JVZ9_9BACI</name>
<organism evidence="2 3">
    <name type="scientific">Gracilibacillus kekensis</name>
    <dbReference type="NCBI Taxonomy" id="1027249"/>
    <lineage>
        <taxon>Bacteria</taxon>
        <taxon>Bacillati</taxon>
        <taxon>Bacillota</taxon>
        <taxon>Bacilli</taxon>
        <taxon>Bacillales</taxon>
        <taxon>Bacillaceae</taxon>
        <taxon>Gracilibacillus</taxon>
    </lineage>
</organism>